<evidence type="ECO:0000256" key="3">
    <source>
        <dbReference type="ARBA" id="ARBA00006442"/>
    </source>
</evidence>
<evidence type="ECO:0000256" key="9">
    <source>
        <dbReference type="ARBA" id="ARBA00023027"/>
    </source>
</evidence>
<feature type="region of interest" description="Disordered" evidence="12">
    <location>
        <begin position="534"/>
        <end position="585"/>
    </location>
</feature>
<dbReference type="InterPro" id="IPR036188">
    <property type="entry name" value="FAD/NAD-bd_sf"/>
</dbReference>
<dbReference type="GO" id="GO:0005739">
    <property type="term" value="C:mitochondrion"/>
    <property type="evidence" value="ECO:0007669"/>
    <property type="project" value="UniProtKB-SubCell"/>
</dbReference>
<dbReference type="GO" id="GO:0046983">
    <property type="term" value="F:protein dimerization activity"/>
    <property type="evidence" value="ECO:0007669"/>
    <property type="project" value="InterPro"/>
</dbReference>
<comment type="similarity">
    <text evidence="3">Belongs to the FAD-dependent oxidoreductase family.</text>
</comment>
<evidence type="ECO:0000259" key="14">
    <source>
        <dbReference type="Pfam" id="PF14721"/>
    </source>
</evidence>
<dbReference type="Pfam" id="PF14721">
    <property type="entry name" value="AIF_C"/>
    <property type="match status" value="1"/>
</dbReference>
<feature type="domain" description="Mitochondrial apoptosis-inducing factor C-terminal" evidence="14">
    <location>
        <begin position="486"/>
        <end position="619"/>
    </location>
</feature>
<keyword evidence="8" id="KW-0560">Oxidoreductase</keyword>
<organism evidence="15">
    <name type="scientific">Cacopsylla melanoneura</name>
    <dbReference type="NCBI Taxonomy" id="428564"/>
    <lineage>
        <taxon>Eukaryota</taxon>
        <taxon>Metazoa</taxon>
        <taxon>Ecdysozoa</taxon>
        <taxon>Arthropoda</taxon>
        <taxon>Hexapoda</taxon>
        <taxon>Insecta</taxon>
        <taxon>Pterygota</taxon>
        <taxon>Neoptera</taxon>
        <taxon>Paraneoptera</taxon>
        <taxon>Hemiptera</taxon>
        <taxon>Sternorrhyncha</taxon>
        <taxon>Psylloidea</taxon>
        <taxon>Psyllidae</taxon>
        <taxon>Psyllinae</taxon>
        <taxon>Cacopsylla</taxon>
    </lineage>
</organism>
<dbReference type="GO" id="GO:0016174">
    <property type="term" value="F:NAD(P)H oxidase H2O2-forming activity"/>
    <property type="evidence" value="ECO:0007669"/>
    <property type="project" value="TreeGrafter"/>
</dbReference>
<dbReference type="SMART" id="SM01353">
    <property type="entry name" value="AIF_C"/>
    <property type="match status" value="1"/>
</dbReference>
<reference evidence="15" key="1">
    <citation type="submission" date="2021-05" db="EMBL/GenBank/DDBJ databases">
        <authorList>
            <person name="Alioto T."/>
            <person name="Alioto T."/>
            <person name="Gomez Garrido J."/>
        </authorList>
    </citation>
    <scope>NUCLEOTIDE SEQUENCE</scope>
</reference>
<evidence type="ECO:0000256" key="5">
    <source>
        <dbReference type="ARBA" id="ARBA00022703"/>
    </source>
</evidence>
<dbReference type="EMBL" id="HBUF01360282">
    <property type="protein sequence ID" value="CAG6720293.1"/>
    <property type="molecule type" value="Transcribed_RNA"/>
</dbReference>
<keyword evidence="10" id="KW-0496">Mitochondrion</keyword>
<dbReference type="PRINTS" id="PR00368">
    <property type="entry name" value="FADPNR"/>
</dbReference>
<evidence type="ECO:0000256" key="8">
    <source>
        <dbReference type="ARBA" id="ARBA00023002"/>
    </source>
</evidence>
<feature type="domain" description="FAD/NAD(P)-binding" evidence="13">
    <location>
        <begin position="116"/>
        <end position="482"/>
    </location>
</feature>
<evidence type="ECO:0000256" key="4">
    <source>
        <dbReference type="ARBA" id="ARBA00022630"/>
    </source>
</evidence>
<evidence type="ECO:0000256" key="2">
    <source>
        <dbReference type="ARBA" id="ARBA00004173"/>
    </source>
</evidence>
<dbReference type="EMBL" id="HBUF01315725">
    <property type="protein sequence ID" value="CAG6693977.1"/>
    <property type="molecule type" value="Transcribed_RNA"/>
</dbReference>
<protein>
    <submittedName>
        <fullName evidence="15">Apoptosis-inducing factor 1, mitochondrial</fullName>
    </submittedName>
</protein>
<comment type="subcellular location">
    <subcellularLocation>
        <location evidence="2">Mitochondrion</location>
    </subcellularLocation>
</comment>
<dbReference type="EMBL" id="HBUF01664063">
    <property type="protein sequence ID" value="CAG6789253.1"/>
    <property type="molecule type" value="Transcribed_RNA"/>
</dbReference>
<evidence type="ECO:0000256" key="10">
    <source>
        <dbReference type="ARBA" id="ARBA00023128"/>
    </source>
</evidence>
<dbReference type="InterPro" id="IPR016156">
    <property type="entry name" value="FAD/NAD-linked_Rdtase_dimer_sf"/>
</dbReference>
<comment type="cofactor">
    <cofactor evidence="1">
        <name>FAD</name>
        <dbReference type="ChEBI" id="CHEBI:57692"/>
    </cofactor>
</comment>
<dbReference type="Gene3D" id="3.50.50.60">
    <property type="entry name" value="FAD/NAD(P)-binding domain"/>
    <property type="match status" value="3"/>
</dbReference>
<evidence type="ECO:0000256" key="6">
    <source>
        <dbReference type="ARBA" id="ARBA00022827"/>
    </source>
</evidence>
<keyword evidence="7" id="KW-0809">Transit peptide</keyword>
<dbReference type="GO" id="GO:0033108">
    <property type="term" value="P:mitochondrial respiratory chain complex assembly"/>
    <property type="evidence" value="ECO:0007669"/>
    <property type="project" value="TreeGrafter"/>
</dbReference>
<evidence type="ECO:0000256" key="1">
    <source>
        <dbReference type="ARBA" id="ARBA00001974"/>
    </source>
</evidence>
<feature type="compositionally biased region" description="Polar residues" evidence="12">
    <location>
        <begin position="220"/>
        <end position="233"/>
    </location>
</feature>
<evidence type="ECO:0000256" key="11">
    <source>
        <dbReference type="ARBA" id="ARBA00047786"/>
    </source>
</evidence>
<comment type="catalytic activity">
    <reaction evidence="11">
        <text>A + NADH + H(+) = AH2 + NAD(+)</text>
        <dbReference type="Rhea" id="RHEA:11356"/>
        <dbReference type="ChEBI" id="CHEBI:13193"/>
        <dbReference type="ChEBI" id="CHEBI:15378"/>
        <dbReference type="ChEBI" id="CHEBI:17499"/>
        <dbReference type="ChEBI" id="CHEBI:57540"/>
        <dbReference type="ChEBI" id="CHEBI:57945"/>
    </reaction>
</comment>
<feature type="compositionally biased region" description="Basic and acidic residues" evidence="12">
    <location>
        <begin position="206"/>
        <end position="219"/>
    </location>
</feature>
<keyword evidence="5" id="KW-0053">Apoptosis</keyword>
<evidence type="ECO:0000256" key="7">
    <source>
        <dbReference type="ARBA" id="ARBA00022946"/>
    </source>
</evidence>
<dbReference type="InterPro" id="IPR029324">
    <property type="entry name" value="AIF_C"/>
</dbReference>
<dbReference type="AlphaFoldDB" id="A0A8D8XEF1"/>
<accession>A0A8D8XEF1</accession>
<dbReference type="InterPro" id="IPR023753">
    <property type="entry name" value="FAD/NAD-binding_dom"/>
</dbReference>
<dbReference type="GO" id="GO:0071949">
    <property type="term" value="F:FAD binding"/>
    <property type="evidence" value="ECO:0007669"/>
    <property type="project" value="TreeGrafter"/>
</dbReference>
<dbReference type="InterPro" id="IPR050446">
    <property type="entry name" value="FAD-oxidoreductase/Apoptosis"/>
</dbReference>
<feature type="compositionally biased region" description="Polar residues" evidence="12">
    <location>
        <begin position="535"/>
        <end position="547"/>
    </location>
</feature>
<evidence type="ECO:0000313" key="15">
    <source>
        <dbReference type="EMBL" id="CAG6693977.1"/>
    </source>
</evidence>
<keyword evidence="6" id="KW-0274">FAD</keyword>
<evidence type="ECO:0000256" key="12">
    <source>
        <dbReference type="SAM" id="MobiDB-lite"/>
    </source>
</evidence>
<dbReference type="GO" id="GO:0006915">
    <property type="term" value="P:apoptotic process"/>
    <property type="evidence" value="ECO:0007669"/>
    <property type="project" value="UniProtKB-KW"/>
</dbReference>
<dbReference type="Gene3D" id="3.30.390.30">
    <property type="match status" value="1"/>
</dbReference>
<dbReference type="SUPFAM" id="SSF51905">
    <property type="entry name" value="FAD/NAD(P)-binding domain"/>
    <property type="match status" value="1"/>
</dbReference>
<dbReference type="PANTHER" id="PTHR43557:SF4">
    <property type="entry name" value="APOPTOSIS-INDUCING FACTOR 1, MITOCHONDRIAL"/>
    <property type="match status" value="1"/>
</dbReference>
<evidence type="ECO:0000259" key="13">
    <source>
        <dbReference type="Pfam" id="PF07992"/>
    </source>
</evidence>
<feature type="region of interest" description="Disordered" evidence="12">
    <location>
        <begin position="196"/>
        <end position="233"/>
    </location>
</feature>
<proteinExistence type="inferred from homology"/>
<dbReference type="PRINTS" id="PR00411">
    <property type="entry name" value="PNDRDTASEI"/>
</dbReference>
<feature type="compositionally biased region" description="Low complexity" evidence="12">
    <location>
        <begin position="557"/>
        <end position="584"/>
    </location>
</feature>
<keyword evidence="4" id="KW-0285">Flavoprotein</keyword>
<name>A0A8D8XEF1_9HEMI</name>
<dbReference type="SUPFAM" id="SSF55424">
    <property type="entry name" value="FAD/NAD-linked reductases, dimerisation (C-terminal) domain"/>
    <property type="match status" value="1"/>
</dbReference>
<dbReference type="PANTHER" id="PTHR43557">
    <property type="entry name" value="APOPTOSIS-INDUCING FACTOR 1"/>
    <property type="match status" value="1"/>
</dbReference>
<sequence>MSRNLKAFGSLQCLLRSTNKRYLPSVTWGFHKQATSYYSTQDGKSNSSDGSFKKYGFGLLAAFGALFAAYQFNVIPGLGKDDGTPSDGGKKRFKRPSKVFKYPKDSSSIPDKVPYLLIGGGTASFSAFRAIKSADPTAKVLVIGNEPFNPYMRPPLSKEMFYNEDRDLAKNLRFKQWNTSERSLFYEPDDFYTPLESLFPPTTPDQQEKESAKTLKQESAKASSSDGKANVATTPGANYGGVTVVRGWQVTQLDTSKKVAILEDGKAIHFDKCLLATGATPKNLAVFEQNPQAKALKEKITVYRNVLDFQELESVIETGAKAVAVVGGGFLGSELACALAKRGGTSNTQVYQIFPEKGNMARILPAYLSAWTTNKVEEEGVHTLRGITVEAATLDEANNVDLKLSDGQKLKVDHVVVAVGVEPNTQLAKGAGLETDPERGGFLVNSELSARSDIYAAGDCACFYDQMLGRRRVEHHDHAVVSGRLAGENMAGAHKHYWHQSMFWSDLGPKVGYEAIGIVDSSLPTVGVYAKSNDNDTPQAASLSGTLDRSDVHGDKATQSTTATPTSKAQTSTTASSSSSKQSSDYGKGVIFYLRNDIVVGIVLWNVFNRMSVARQVLKSERKYEDLNEVAKLFNIHTE</sequence>
<dbReference type="Pfam" id="PF07992">
    <property type="entry name" value="Pyr_redox_2"/>
    <property type="match status" value="1"/>
</dbReference>
<keyword evidence="9" id="KW-0520">NAD</keyword>